<dbReference type="CDD" id="cd00082">
    <property type="entry name" value="HisKA"/>
    <property type="match status" value="1"/>
</dbReference>
<gene>
    <name evidence="19" type="ORF">H9874_10585</name>
</gene>
<feature type="domain" description="Response regulatory" evidence="17">
    <location>
        <begin position="527"/>
        <end position="645"/>
    </location>
</feature>
<dbReference type="CDD" id="cd16922">
    <property type="entry name" value="HATPase_EvgS-ArcB-TorS-like"/>
    <property type="match status" value="1"/>
</dbReference>
<feature type="domain" description="HPt" evidence="18">
    <location>
        <begin position="740"/>
        <end position="837"/>
    </location>
</feature>
<dbReference type="InterPro" id="IPR036097">
    <property type="entry name" value="HisK_dim/P_sf"/>
</dbReference>
<evidence type="ECO:0000256" key="11">
    <source>
        <dbReference type="ARBA" id="ARBA00022989"/>
    </source>
</evidence>
<evidence type="ECO:0000313" key="19">
    <source>
        <dbReference type="EMBL" id="HIW79570.1"/>
    </source>
</evidence>
<dbReference type="Pfam" id="PF00072">
    <property type="entry name" value="Response_reg"/>
    <property type="match status" value="1"/>
</dbReference>
<dbReference type="PRINTS" id="PR00344">
    <property type="entry name" value="BCTRLSENSOR"/>
</dbReference>
<dbReference type="SUPFAM" id="SSF47384">
    <property type="entry name" value="Homodimeric domain of signal transducing histidine kinase"/>
    <property type="match status" value="1"/>
</dbReference>
<evidence type="ECO:0000256" key="15">
    <source>
        <dbReference type="SAM" id="MobiDB-lite"/>
    </source>
</evidence>
<evidence type="ECO:0000313" key="20">
    <source>
        <dbReference type="Proteomes" id="UP000824264"/>
    </source>
</evidence>
<dbReference type="InterPro" id="IPR036641">
    <property type="entry name" value="HPT_dom_sf"/>
</dbReference>
<evidence type="ECO:0000256" key="3">
    <source>
        <dbReference type="ARBA" id="ARBA00012438"/>
    </source>
</evidence>
<evidence type="ECO:0000256" key="10">
    <source>
        <dbReference type="ARBA" id="ARBA00022840"/>
    </source>
</evidence>
<dbReference type="Pfam" id="PF01627">
    <property type="entry name" value="Hpt"/>
    <property type="match status" value="1"/>
</dbReference>
<evidence type="ECO:0000256" key="2">
    <source>
        <dbReference type="ARBA" id="ARBA00004429"/>
    </source>
</evidence>
<dbReference type="InterPro" id="IPR008207">
    <property type="entry name" value="Sig_transdc_His_kin_Hpt_dom"/>
</dbReference>
<comment type="subcellular location">
    <subcellularLocation>
        <location evidence="2">Cell inner membrane</location>
        <topology evidence="2">Multi-pass membrane protein</topology>
    </subcellularLocation>
</comment>
<dbReference type="SMART" id="SM00448">
    <property type="entry name" value="REC"/>
    <property type="match status" value="1"/>
</dbReference>
<proteinExistence type="predicted"/>
<feature type="modified residue" description="4-aspartylphosphate" evidence="14">
    <location>
        <position position="576"/>
    </location>
</feature>
<dbReference type="Pfam" id="PF11845">
    <property type="entry name" value="Tll0287-like"/>
    <property type="match status" value="1"/>
</dbReference>
<dbReference type="Gene3D" id="1.20.120.160">
    <property type="entry name" value="HPT domain"/>
    <property type="match status" value="1"/>
</dbReference>
<dbReference type="SMART" id="SM00388">
    <property type="entry name" value="HisKA"/>
    <property type="match status" value="1"/>
</dbReference>
<feature type="compositionally biased region" description="Low complexity" evidence="15">
    <location>
        <begin position="706"/>
        <end position="724"/>
    </location>
</feature>
<dbReference type="SUPFAM" id="SSF52172">
    <property type="entry name" value="CheY-like"/>
    <property type="match status" value="1"/>
</dbReference>
<keyword evidence="7" id="KW-0808">Transferase</keyword>
<dbReference type="Gene3D" id="1.10.287.130">
    <property type="match status" value="1"/>
</dbReference>
<name>A0A9D1R235_9BACT</name>
<comment type="catalytic activity">
    <reaction evidence="1">
        <text>ATP + protein L-histidine = ADP + protein N-phospho-L-histidine.</text>
        <dbReference type="EC" id="2.7.13.3"/>
    </reaction>
</comment>
<keyword evidence="10" id="KW-0067">ATP-binding</keyword>
<keyword evidence="8" id="KW-0812">Transmembrane</keyword>
<comment type="caution">
    <text evidence="19">The sequence shown here is derived from an EMBL/GenBank/DDBJ whole genome shotgun (WGS) entry which is preliminary data.</text>
</comment>
<feature type="modified residue" description="Phosphohistidine" evidence="13">
    <location>
        <position position="783"/>
    </location>
</feature>
<dbReference type="InterPro" id="IPR004358">
    <property type="entry name" value="Sig_transdc_His_kin-like_C"/>
</dbReference>
<dbReference type="CDD" id="cd00156">
    <property type="entry name" value="REC"/>
    <property type="match status" value="1"/>
</dbReference>
<dbReference type="InterPro" id="IPR036890">
    <property type="entry name" value="HATPase_C_sf"/>
</dbReference>
<dbReference type="InterPro" id="IPR005467">
    <property type="entry name" value="His_kinase_dom"/>
</dbReference>
<dbReference type="PROSITE" id="PS50110">
    <property type="entry name" value="RESPONSE_REGULATORY"/>
    <property type="match status" value="1"/>
</dbReference>
<feature type="region of interest" description="Disordered" evidence="15">
    <location>
        <begin position="650"/>
        <end position="724"/>
    </location>
</feature>
<dbReference type="FunFam" id="3.30.565.10:FF:000010">
    <property type="entry name" value="Sensor histidine kinase RcsC"/>
    <property type="match status" value="1"/>
</dbReference>
<feature type="region of interest" description="Disordered" evidence="15">
    <location>
        <begin position="485"/>
        <end position="520"/>
    </location>
</feature>
<dbReference type="Gene3D" id="3.30.450.290">
    <property type="match status" value="1"/>
</dbReference>
<keyword evidence="4" id="KW-1003">Cell membrane</keyword>
<evidence type="ECO:0000256" key="9">
    <source>
        <dbReference type="ARBA" id="ARBA00022777"/>
    </source>
</evidence>
<reference evidence="19" key="1">
    <citation type="journal article" date="2021" name="PeerJ">
        <title>Extensive microbial diversity within the chicken gut microbiome revealed by metagenomics and culture.</title>
        <authorList>
            <person name="Gilroy R."/>
            <person name="Ravi A."/>
            <person name="Getino M."/>
            <person name="Pursley I."/>
            <person name="Horton D.L."/>
            <person name="Alikhan N.F."/>
            <person name="Baker D."/>
            <person name="Gharbi K."/>
            <person name="Hall N."/>
            <person name="Watson M."/>
            <person name="Adriaenssens E.M."/>
            <person name="Foster-Nyarko E."/>
            <person name="Jarju S."/>
            <person name="Secka A."/>
            <person name="Antonio M."/>
            <person name="Oren A."/>
            <person name="Chaudhuri R.R."/>
            <person name="La Ragione R."/>
            <person name="Hildebrand F."/>
            <person name="Pallen M.J."/>
        </authorList>
    </citation>
    <scope>NUCLEOTIDE SEQUENCE</scope>
    <source>
        <strain evidence="19">ChiSxjej5B17-1746</strain>
    </source>
</reference>
<dbReference type="SUPFAM" id="SSF47226">
    <property type="entry name" value="Histidine-containing phosphotransfer domain, HPT domain"/>
    <property type="match status" value="1"/>
</dbReference>
<organism evidence="19 20">
    <name type="scientific">Candidatus Bilophila faecipullorum</name>
    <dbReference type="NCBI Taxonomy" id="2838482"/>
    <lineage>
        <taxon>Bacteria</taxon>
        <taxon>Pseudomonadati</taxon>
        <taxon>Thermodesulfobacteriota</taxon>
        <taxon>Desulfovibrionia</taxon>
        <taxon>Desulfovibrionales</taxon>
        <taxon>Desulfovibrionaceae</taxon>
        <taxon>Bilophila</taxon>
    </lineage>
</organism>
<evidence type="ECO:0000259" key="17">
    <source>
        <dbReference type="PROSITE" id="PS50110"/>
    </source>
</evidence>
<evidence type="ECO:0000256" key="6">
    <source>
        <dbReference type="ARBA" id="ARBA00022553"/>
    </source>
</evidence>
<dbReference type="InterPro" id="IPR021796">
    <property type="entry name" value="Tll0287-like_dom"/>
</dbReference>
<evidence type="ECO:0000256" key="7">
    <source>
        <dbReference type="ARBA" id="ARBA00022679"/>
    </source>
</evidence>
<reference evidence="19" key="2">
    <citation type="submission" date="2021-04" db="EMBL/GenBank/DDBJ databases">
        <authorList>
            <person name="Gilroy R."/>
        </authorList>
    </citation>
    <scope>NUCLEOTIDE SEQUENCE</scope>
    <source>
        <strain evidence="19">ChiSxjej5B17-1746</strain>
    </source>
</reference>
<dbReference type="EC" id="2.7.13.3" evidence="3"/>
<keyword evidence="9" id="KW-0418">Kinase</keyword>
<keyword evidence="10" id="KW-0547">Nucleotide-binding</keyword>
<keyword evidence="6 14" id="KW-0597">Phosphoprotein</keyword>
<evidence type="ECO:0000256" key="13">
    <source>
        <dbReference type="PROSITE-ProRule" id="PRU00110"/>
    </source>
</evidence>
<evidence type="ECO:0000259" key="16">
    <source>
        <dbReference type="PROSITE" id="PS50109"/>
    </source>
</evidence>
<dbReference type="CDD" id="cd00088">
    <property type="entry name" value="HPT"/>
    <property type="match status" value="1"/>
</dbReference>
<dbReference type="InterPro" id="IPR001789">
    <property type="entry name" value="Sig_transdc_resp-reg_receiver"/>
</dbReference>
<evidence type="ECO:0000259" key="18">
    <source>
        <dbReference type="PROSITE" id="PS50894"/>
    </source>
</evidence>
<evidence type="ECO:0000256" key="14">
    <source>
        <dbReference type="PROSITE-ProRule" id="PRU00169"/>
    </source>
</evidence>
<evidence type="ECO:0000256" key="12">
    <source>
        <dbReference type="ARBA" id="ARBA00023136"/>
    </source>
</evidence>
<dbReference type="SMART" id="SM00073">
    <property type="entry name" value="HPT"/>
    <property type="match status" value="1"/>
</dbReference>
<evidence type="ECO:0000256" key="5">
    <source>
        <dbReference type="ARBA" id="ARBA00022519"/>
    </source>
</evidence>
<keyword evidence="11" id="KW-1133">Transmembrane helix</keyword>
<dbReference type="PROSITE" id="PS50894">
    <property type="entry name" value="HPT"/>
    <property type="match status" value="1"/>
</dbReference>
<dbReference type="PANTHER" id="PTHR43047">
    <property type="entry name" value="TWO-COMPONENT HISTIDINE PROTEIN KINASE"/>
    <property type="match status" value="1"/>
</dbReference>
<dbReference type="SUPFAM" id="SSF55874">
    <property type="entry name" value="ATPase domain of HSP90 chaperone/DNA topoisomerase II/histidine kinase"/>
    <property type="match status" value="1"/>
</dbReference>
<sequence length="840" mass="89499">MTPLSWRLWRLPLLLIVLWCSLLFALYCRTVQREDEYATGLARIQTEAFFSSIEHTRDWNADNGGVWVRETSVCPANPWLPEEERTLRAADGTTLVKVNPAYMTRQIAESFTSTLAGFRISSLSPKRPGNRADPWETGALLAFEEGRHDAFELVEPREGVTQYRYMAPLKAKENCLQCHQDKKRGDVLGGISVTLSAEPLLAAASERKRTTAQAFGLIGIVGMIGIGGATFQINRKKELAEAANRTKSAFLANMTHDMRTPLTGILGMSELLERETRDSRHRYLLANLREATDSLLHVVDGIMRYSLLEAEGQPATAAPFSLRAELEACLSPLRPACESKGLQLSLALDPSVPDRLAGDPFRLRQALGNLLGNAVKFTAKGSVTLRVAVLEAPSKGTEGLLLSFQVIDTGVGIPQEEQERIFECFEQGKTARQSEESNGVGLGLAIARGIARRFGGDLTLSSRPGMGSVFTLTAVFRLAGEGPLGEAEEPAVPPGAAAGAEGGIPPAPVSPEEAAPPDAVPPANAPRLVVAEDTAVTALFLHETLTHAGYAVHTANRGEDALFLIRKLCPDAVLLDMRLPDMSGLDIAQSIRSGGLGVPSETPILVLTATLDPGDENALRRLHIDGWLLKPVQTGRLTQAVADLLRRTENASDAASPVQTPPAAAPHETADMPPSPAPTPEAVSATAGRLPNATAPRAPKGDKTNAEPLPSAAPQAAAPAPAAAHAEAFDAEAALSDLGSSSLLARLIGIFLSEAPNVRASLAFFGEESADAGRLPELRRHAHSLKNGAGMLHLEHLRLVCTELEHAAATDDAGRVPELTRAALDALDRAVEALQRQGGA</sequence>
<dbReference type="EMBL" id="DXGI01000393">
    <property type="protein sequence ID" value="HIW79570.1"/>
    <property type="molecule type" value="Genomic_DNA"/>
</dbReference>
<dbReference type="GO" id="GO:0000155">
    <property type="term" value="F:phosphorelay sensor kinase activity"/>
    <property type="evidence" value="ECO:0007669"/>
    <property type="project" value="InterPro"/>
</dbReference>
<feature type="domain" description="Histidine kinase" evidence="16">
    <location>
        <begin position="253"/>
        <end position="478"/>
    </location>
</feature>
<dbReference type="Gene3D" id="3.30.565.10">
    <property type="entry name" value="Histidine kinase-like ATPase, C-terminal domain"/>
    <property type="match status" value="1"/>
</dbReference>
<dbReference type="SMART" id="SM00387">
    <property type="entry name" value="HATPase_c"/>
    <property type="match status" value="1"/>
</dbReference>
<evidence type="ECO:0000256" key="8">
    <source>
        <dbReference type="ARBA" id="ARBA00022692"/>
    </source>
</evidence>
<dbReference type="InterPro" id="IPR003594">
    <property type="entry name" value="HATPase_dom"/>
</dbReference>
<dbReference type="Proteomes" id="UP000824264">
    <property type="component" value="Unassembled WGS sequence"/>
</dbReference>
<evidence type="ECO:0000256" key="1">
    <source>
        <dbReference type="ARBA" id="ARBA00000085"/>
    </source>
</evidence>
<evidence type="ECO:0000256" key="4">
    <source>
        <dbReference type="ARBA" id="ARBA00022475"/>
    </source>
</evidence>
<keyword evidence="5" id="KW-0997">Cell inner membrane</keyword>
<dbReference type="InterPro" id="IPR003661">
    <property type="entry name" value="HisK_dim/P_dom"/>
</dbReference>
<keyword evidence="12" id="KW-0472">Membrane</keyword>
<dbReference type="GO" id="GO:0005886">
    <property type="term" value="C:plasma membrane"/>
    <property type="evidence" value="ECO:0007669"/>
    <property type="project" value="UniProtKB-SubCell"/>
</dbReference>
<dbReference type="InterPro" id="IPR011006">
    <property type="entry name" value="CheY-like_superfamily"/>
</dbReference>
<dbReference type="Pfam" id="PF02518">
    <property type="entry name" value="HATPase_c"/>
    <property type="match status" value="1"/>
</dbReference>
<accession>A0A9D1R235</accession>
<dbReference type="Pfam" id="PF00512">
    <property type="entry name" value="HisKA"/>
    <property type="match status" value="1"/>
</dbReference>
<dbReference type="PANTHER" id="PTHR43047:SF64">
    <property type="entry name" value="HISTIDINE KINASE CONTAINING CHEY-HOMOLOGOUS RECEIVER DOMAIN AND PAS DOMAIN-RELATED"/>
    <property type="match status" value="1"/>
</dbReference>
<dbReference type="PROSITE" id="PS50109">
    <property type="entry name" value="HIS_KIN"/>
    <property type="match status" value="1"/>
</dbReference>
<dbReference type="AlphaFoldDB" id="A0A9D1R235"/>
<dbReference type="Gene3D" id="3.40.50.2300">
    <property type="match status" value="1"/>
</dbReference>
<protein>
    <recommendedName>
        <fullName evidence="3">histidine kinase</fullName>
        <ecNumber evidence="3">2.7.13.3</ecNumber>
    </recommendedName>
</protein>